<dbReference type="EMBL" id="CP003607">
    <property type="protein sequence ID" value="AFY84083.1"/>
    <property type="molecule type" value="Genomic_DNA"/>
</dbReference>
<dbReference type="STRING" id="56110.Oscil6304_4569"/>
<evidence type="ECO:0000256" key="1">
    <source>
        <dbReference type="SAM" id="MobiDB-lite"/>
    </source>
</evidence>
<dbReference type="RefSeq" id="WP_015150704.1">
    <property type="nucleotide sequence ID" value="NC_019693.1"/>
</dbReference>
<dbReference type="PATRIC" id="fig|56110.3.peg.5553"/>
<feature type="domain" description="Peptidoglycan binding" evidence="3">
    <location>
        <begin position="117"/>
        <end position="181"/>
    </location>
</feature>
<feature type="domain" description="TtsA-like Glycoside hydrolase family 108" evidence="2">
    <location>
        <begin position="29"/>
        <end position="111"/>
    </location>
</feature>
<dbReference type="AlphaFoldDB" id="K9TNU7"/>
<dbReference type="InterPro" id="IPR018537">
    <property type="entry name" value="Peptidoglycan-bd_3"/>
</dbReference>
<gene>
    <name evidence="4" type="ORF">Oscil6304_4569</name>
</gene>
<dbReference type="eggNOG" id="COG3926">
    <property type="taxonomic scope" value="Bacteria"/>
</dbReference>
<dbReference type="Proteomes" id="UP000010367">
    <property type="component" value="Chromosome"/>
</dbReference>
<feature type="region of interest" description="Disordered" evidence="1">
    <location>
        <begin position="196"/>
        <end position="234"/>
    </location>
</feature>
<dbReference type="InParanoid" id="K9TNU7"/>
<reference evidence="4 5" key="1">
    <citation type="submission" date="2012-06" db="EMBL/GenBank/DDBJ databases">
        <title>Finished chromosome of genome of Oscillatoria acuminata PCC 6304.</title>
        <authorList>
            <consortium name="US DOE Joint Genome Institute"/>
            <person name="Gugger M."/>
            <person name="Coursin T."/>
            <person name="Rippka R."/>
            <person name="Tandeau De Marsac N."/>
            <person name="Huntemann M."/>
            <person name="Wei C.-L."/>
            <person name="Han J."/>
            <person name="Detter J.C."/>
            <person name="Han C."/>
            <person name="Tapia R."/>
            <person name="Davenport K."/>
            <person name="Daligault H."/>
            <person name="Erkkila T."/>
            <person name="Gu W."/>
            <person name="Munk A.C.C."/>
            <person name="Teshima H."/>
            <person name="Xu Y."/>
            <person name="Chain P."/>
            <person name="Chen A."/>
            <person name="Krypides N."/>
            <person name="Mavromatis K."/>
            <person name="Markowitz V."/>
            <person name="Szeto E."/>
            <person name="Ivanova N."/>
            <person name="Mikhailova N."/>
            <person name="Ovchinnikova G."/>
            <person name="Pagani I."/>
            <person name="Pati A."/>
            <person name="Goodwin L."/>
            <person name="Peters L."/>
            <person name="Pitluck S."/>
            <person name="Woyke T."/>
            <person name="Kerfeld C."/>
        </authorList>
    </citation>
    <scope>NUCLEOTIDE SEQUENCE [LARGE SCALE GENOMIC DNA]</scope>
    <source>
        <strain evidence="4 5">PCC 6304</strain>
    </source>
</reference>
<dbReference type="InterPro" id="IPR008565">
    <property type="entry name" value="TtsA-like_GH18_dom"/>
</dbReference>
<evidence type="ECO:0000313" key="5">
    <source>
        <dbReference type="Proteomes" id="UP000010367"/>
    </source>
</evidence>
<dbReference type="InterPro" id="IPR023346">
    <property type="entry name" value="Lysozyme-like_dom_sf"/>
</dbReference>
<evidence type="ECO:0000313" key="4">
    <source>
        <dbReference type="EMBL" id="AFY84083.1"/>
    </source>
</evidence>
<dbReference type="KEGG" id="oac:Oscil6304_4569"/>
<evidence type="ECO:0000259" key="2">
    <source>
        <dbReference type="Pfam" id="PF05838"/>
    </source>
</evidence>
<organism evidence="4 5">
    <name type="scientific">Oscillatoria acuminata PCC 6304</name>
    <dbReference type="NCBI Taxonomy" id="56110"/>
    <lineage>
        <taxon>Bacteria</taxon>
        <taxon>Bacillati</taxon>
        <taxon>Cyanobacteriota</taxon>
        <taxon>Cyanophyceae</taxon>
        <taxon>Oscillatoriophycideae</taxon>
        <taxon>Oscillatoriales</taxon>
        <taxon>Oscillatoriaceae</taxon>
        <taxon>Oscillatoria</taxon>
    </lineage>
</organism>
<dbReference type="HOGENOM" id="CLU_082693_1_1_3"/>
<accession>K9TNU7</accession>
<dbReference type="Gene3D" id="1.20.141.10">
    <property type="entry name" value="Chitosanase, subunit A, domain 1"/>
    <property type="match status" value="1"/>
</dbReference>
<keyword evidence="5" id="KW-1185">Reference proteome</keyword>
<protein>
    <submittedName>
        <fullName evidence="4">Putative secretion activating protein</fullName>
    </submittedName>
</protein>
<sequence length="257" mass="28948">MAASLLHPCDRSTTTVMTHSINPFATALQFTLKWEGGAGHPQDLAGAVNRGISQGTYDTYRRNQGLSVQSVHLLTDSELEEIYFHSYWKLSKADLMCLPLSIVHFDTAVNFHVSGSIEFLQEAIGGLSIDGKFGQNTQRALEKYNNLETAKRYCHSRIAYRHQRVKANPSQEIFLEGWLRRDRDLLTYIEQWAQDATETPPEKSPILSSVPPLPEKMLGEEPANPTTSEEKSEEVFKKLQQAIALLQDVVDTLKTSR</sequence>
<dbReference type="Pfam" id="PF09374">
    <property type="entry name" value="PG_binding_3"/>
    <property type="match status" value="1"/>
</dbReference>
<name>K9TNU7_9CYAN</name>
<evidence type="ECO:0000259" key="3">
    <source>
        <dbReference type="Pfam" id="PF09374"/>
    </source>
</evidence>
<proteinExistence type="predicted"/>
<dbReference type="Pfam" id="PF05838">
    <property type="entry name" value="Glyco_hydro_108"/>
    <property type="match status" value="1"/>
</dbReference>
<dbReference type="SUPFAM" id="SSF53955">
    <property type="entry name" value="Lysozyme-like"/>
    <property type="match status" value="1"/>
</dbReference>